<evidence type="ECO:0008006" key="7">
    <source>
        <dbReference type="Google" id="ProtNLM"/>
    </source>
</evidence>
<keyword evidence="1" id="KW-0677">Repeat</keyword>
<evidence type="ECO:0000313" key="5">
    <source>
        <dbReference type="EMBL" id="TOZ03965.1"/>
    </source>
</evidence>
<sequence length="539" mass="59315">MVAVRHKLFLIGASLMLVSGGAITTAALPAQAAAATSTVKQGEKVGSVEMPYTLVTTKDGPQRVYWEPKAPQSLTSDQINDTDFAAKFVADYPTLGNLFQDPGLQQILNELMDKVNQANRQDSLVDFVASTSDDNGLSASDYAKGLVQSITQQSWIVSRLAQYKTNAKTFKEIQKDYQENFRPMIEALPDDEDGNKENLLQQLDFLFNTDESTLDTNASRFISMFKTGMFLSSYSDAQLAEIDPDASATQMSQMLQQPLSKYLHPQADGTLQIDGLLLSGLMAYSTVMPDPIVPDPTPTPDPSPSTSQAVTVKYVDQQGKTLAPTATLTGKLGSSYHAQAAKIDGYQLTKMPANATGTFTTETQTVTYVYEPQVIQSGAAAATIAPKGSVIYAIKKIGLYRTPTFSTKQRLVWYDKQKRTNRPMFVVTGYAKSANGVKRYRVKDVNHHSKTAGKTGYVTTNTDYTVRVYYAKRHAKIKVINAKGVNAYQKKNLTGKRAHYRYGQQLKVKKIVSHNLTTRFVLSNGTYVTANKKLVMSVK</sequence>
<dbReference type="EMBL" id="QFDK01000007">
    <property type="protein sequence ID" value="TOZ03965.1"/>
    <property type="molecule type" value="Genomic_DNA"/>
</dbReference>
<evidence type="ECO:0000256" key="1">
    <source>
        <dbReference type="ARBA" id="ARBA00022737"/>
    </source>
</evidence>
<feature type="chain" id="PRO_5042507312" description="DUF5776 domain-containing protein" evidence="2">
    <location>
        <begin position="33"/>
        <end position="539"/>
    </location>
</feature>
<reference evidence="5" key="1">
    <citation type="submission" date="2018-05" db="EMBL/GenBank/DDBJ databases">
        <title>Genome Comparison of Lactic Acid Bacteria Isolated from non-Wheat Sourdough.</title>
        <authorList>
            <person name="Rice T."/>
            <person name="Axel C."/>
            <person name="Lynch K.M."/>
            <person name="Benz C."/>
            <person name="Arendt E.K."/>
            <person name="Coffey A."/>
        </authorList>
    </citation>
    <scope>NUCLEOTIDE SEQUENCE</scope>
    <source>
        <strain evidence="5">TR055</strain>
    </source>
</reference>
<evidence type="ECO:0000313" key="6">
    <source>
        <dbReference type="Proteomes" id="UP000785759"/>
    </source>
</evidence>
<comment type="caution">
    <text evidence="5">The sequence shown here is derived from an EMBL/GenBank/DDBJ whole genome shotgun (WGS) entry which is preliminary data.</text>
</comment>
<name>A0AAJ5K4I6_LEVBR</name>
<accession>A0AAJ5K4I6</accession>
<dbReference type="InterPro" id="IPR009459">
    <property type="entry name" value="MucBP_dom"/>
</dbReference>
<feature type="domain" description="MucBP" evidence="3">
    <location>
        <begin position="310"/>
        <end position="371"/>
    </location>
</feature>
<evidence type="ECO:0000256" key="2">
    <source>
        <dbReference type="SAM" id="SignalP"/>
    </source>
</evidence>
<evidence type="ECO:0000259" key="4">
    <source>
        <dbReference type="Pfam" id="PF19087"/>
    </source>
</evidence>
<dbReference type="Proteomes" id="UP000785759">
    <property type="component" value="Unassembled WGS sequence"/>
</dbReference>
<dbReference type="Gene3D" id="3.10.20.320">
    <property type="entry name" value="Putative peptidoglycan bound protein (lpxtg motif)"/>
    <property type="match status" value="1"/>
</dbReference>
<gene>
    <name evidence="5" type="ORF">DIS17_07225</name>
</gene>
<feature type="signal peptide" evidence="2">
    <location>
        <begin position="1"/>
        <end position="32"/>
    </location>
</feature>
<evidence type="ECO:0000259" key="3">
    <source>
        <dbReference type="Pfam" id="PF06458"/>
    </source>
</evidence>
<proteinExistence type="predicted"/>
<feature type="domain" description="DUF5776" evidence="4">
    <location>
        <begin position="469"/>
        <end position="535"/>
    </location>
</feature>
<dbReference type="Pfam" id="PF19087">
    <property type="entry name" value="DUF5776"/>
    <property type="match status" value="1"/>
</dbReference>
<dbReference type="Pfam" id="PF06458">
    <property type="entry name" value="MucBP"/>
    <property type="match status" value="1"/>
</dbReference>
<dbReference type="RefSeq" id="WP_110139593.1">
    <property type="nucleotide sequence ID" value="NZ_CP021456.1"/>
</dbReference>
<organism evidence="5 6">
    <name type="scientific">Levilactobacillus brevis</name>
    <name type="common">Lactobacillus brevis</name>
    <dbReference type="NCBI Taxonomy" id="1580"/>
    <lineage>
        <taxon>Bacteria</taxon>
        <taxon>Bacillati</taxon>
        <taxon>Bacillota</taxon>
        <taxon>Bacilli</taxon>
        <taxon>Lactobacillales</taxon>
        <taxon>Lactobacillaceae</taxon>
        <taxon>Levilactobacillus</taxon>
    </lineage>
</organism>
<keyword evidence="2" id="KW-0732">Signal</keyword>
<protein>
    <recommendedName>
        <fullName evidence="7">DUF5776 domain-containing protein</fullName>
    </recommendedName>
</protein>
<dbReference type="InterPro" id="IPR044081">
    <property type="entry name" value="DUF5776"/>
</dbReference>
<dbReference type="AlphaFoldDB" id="A0AAJ5K4I6"/>